<keyword evidence="2" id="KW-0862">Zinc</keyword>
<organism evidence="6 7">
    <name type="scientific">Caenorhabditis japonica</name>
    <dbReference type="NCBI Taxonomy" id="281687"/>
    <lineage>
        <taxon>Eukaryota</taxon>
        <taxon>Metazoa</taxon>
        <taxon>Ecdysozoa</taxon>
        <taxon>Nematoda</taxon>
        <taxon>Chromadorea</taxon>
        <taxon>Rhabditida</taxon>
        <taxon>Rhabditina</taxon>
        <taxon>Rhabditomorpha</taxon>
        <taxon>Rhabditoidea</taxon>
        <taxon>Rhabditidae</taxon>
        <taxon>Peloderinae</taxon>
        <taxon>Caenorhabditis</taxon>
    </lineage>
</organism>
<dbReference type="GO" id="GO:0005737">
    <property type="term" value="C:cytoplasm"/>
    <property type="evidence" value="ECO:0007669"/>
    <property type="project" value="UniProtKB-ARBA"/>
</dbReference>
<dbReference type="GO" id="GO:0004190">
    <property type="term" value="F:aspartic-type endopeptidase activity"/>
    <property type="evidence" value="ECO:0007669"/>
    <property type="project" value="InterPro"/>
</dbReference>
<feature type="compositionally biased region" description="Polar residues" evidence="3">
    <location>
        <begin position="195"/>
        <end position="210"/>
    </location>
</feature>
<keyword evidence="2" id="KW-0863">Zinc-finger</keyword>
<dbReference type="InterPro" id="IPR001995">
    <property type="entry name" value="Peptidase_A2_cat"/>
</dbReference>
<dbReference type="PROSITE" id="PS00141">
    <property type="entry name" value="ASP_PROTEASE"/>
    <property type="match status" value="1"/>
</dbReference>
<name>A0A8R1DMB5_CAEJA</name>
<dbReference type="GO" id="GO:0008270">
    <property type="term" value="F:zinc ion binding"/>
    <property type="evidence" value="ECO:0007669"/>
    <property type="project" value="UniProtKB-KW"/>
</dbReference>
<feature type="compositionally biased region" description="Low complexity" evidence="3">
    <location>
        <begin position="149"/>
        <end position="158"/>
    </location>
</feature>
<dbReference type="SUPFAM" id="SSF50630">
    <property type="entry name" value="Acid proteases"/>
    <property type="match status" value="1"/>
</dbReference>
<dbReference type="Proteomes" id="UP000005237">
    <property type="component" value="Unassembled WGS sequence"/>
</dbReference>
<dbReference type="InterPro" id="IPR001878">
    <property type="entry name" value="Znf_CCHC"/>
</dbReference>
<feature type="compositionally biased region" description="Polar residues" evidence="3">
    <location>
        <begin position="96"/>
        <end position="110"/>
    </location>
</feature>
<feature type="compositionally biased region" description="Polar residues" evidence="3">
    <location>
        <begin position="170"/>
        <end position="187"/>
    </location>
</feature>
<evidence type="ECO:0000256" key="1">
    <source>
        <dbReference type="ARBA" id="ARBA00022801"/>
    </source>
</evidence>
<dbReference type="PROSITE" id="PS50158">
    <property type="entry name" value="ZF_CCHC"/>
    <property type="match status" value="1"/>
</dbReference>
<dbReference type="GO" id="GO:0019899">
    <property type="term" value="F:enzyme binding"/>
    <property type="evidence" value="ECO:0007669"/>
    <property type="project" value="UniProtKB-ARBA"/>
</dbReference>
<feature type="domain" description="Peptidase A2" evidence="5">
    <location>
        <begin position="676"/>
        <end position="715"/>
    </location>
</feature>
<protein>
    <recommendedName>
        <fullName evidence="8">CCHC-type domain-containing protein</fullName>
    </recommendedName>
</protein>
<keyword evidence="7" id="KW-1185">Reference proteome</keyword>
<dbReference type="InterPro" id="IPR001969">
    <property type="entry name" value="Aspartic_peptidase_AS"/>
</dbReference>
<evidence type="ECO:0000313" key="7">
    <source>
        <dbReference type="Proteomes" id="UP000005237"/>
    </source>
</evidence>
<feature type="domain" description="CCHC-type" evidence="4">
    <location>
        <begin position="519"/>
        <end position="533"/>
    </location>
</feature>
<dbReference type="InterPro" id="IPR005162">
    <property type="entry name" value="Retrotrans_gag_dom"/>
</dbReference>
<dbReference type="AlphaFoldDB" id="A0A8R1DMB5"/>
<dbReference type="GO" id="GO:0003676">
    <property type="term" value="F:nucleic acid binding"/>
    <property type="evidence" value="ECO:0007669"/>
    <property type="project" value="InterPro"/>
</dbReference>
<dbReference type="PROSITE" id="PS50175">
    <property type="entry name" value="ASP_PROT_RETROV"/>
    <property type="match status" value="1"/>
</dbReference>
<dbReference type="SUPFAM" id="SSF57756">
    <property type="entry name" value="Retrovirus zinc finger-like domains"/>
    <property type="match status" value="1"/>
</dbReference>
<evidence type="ECO:0000313" key="6">
    <source>
        <dbReference type="EnsemblMetazoa" id="CJA06760.1"/>
    </source>
</evidence>
<dbReference type="Gene3D" id="2.40.70.10">
    <property type="entry name" value="Acid Proteases"/>
    <property type="match status" value="1"/>
</dbReference>
<proteinExistence type="predicted"/>
<accession>A0A8R1DMB5</accession>
<evidence type="ECO:0000259" key="5">
    <source>
        <dbReference type="PROSITE" id="PS50175"/>
    </source>
</evidence>
<evidence type="ECO:0000256" key="2">
    <source>
        <dbReference type="PROSITE-ProRule" id="PRU00047"/>
    </source>
</evidence>
<dbReference type="EnsemblMetazoa" id="CJA06760.1">
    <property type="protein sequence ID" value="CJA06760.1"/>
    <property type="gene ID" value="WBGene00125964"/>
</dbReference>
<feature type="region of interest" description="Disordered" evidence="3">
    <location>
        <begin position="72"/>
        <end position="212"/>
    </location>
</feature>
<evidence type="ECO:0008006" key="8">
    <source>
        <dbReference type="Google" id="ProtNLM"/>
    </source>
</evidence>
<dbReference type="Pfam" id="PF03732">
    <property type="entry name" value="Retrotrans_gag"/>
    <property type="match status" value="1"/>
</dbReference>
<feature type="region of interest" description="Disordered" evidence="3">
    <location>
        <begin position="543"/>
        <end position="594"/>
    </location>
</feature>
<reference evidence="6" key="2">
    <citation type="submission" date="2022-06" db="UniProtKB">
        <authorList>
            <consortium name="EnsemblMetazoa"/>
        </authorList>
    </citation>
    <scope>IDENTIFICATION</scope>
    <source>
        <strain evidence="6">DF5081</strain>
    </source>
</reference>
<dbReference type="InterPro" id="IPR036875">
    <property type="entry name" value="Znf_CCHC_sf"/>
</dbReference>
<reference evidence="7" key="1">
    <citation type="submission" date="2010-08" db="EMBL/GenBank/DDBJ databases">
        <authorList>
            <consortium name="Caenorhabditis japonica Sequencing Consortium"/>
            <person name="Wilson R.K."/>
        </authorList>
    </citation>
    <scope>NUCLEOTIDE SEQUENCE [LARGE SCALE GENOMIC DNA]</scope>
    <source>
        <strain evidence="7">DF5081</strain>
    </source>
</reference>
<dbReference type="InterPro" id="IPR021109">
    <property type="entry name" value="Peptidase_aspartic_dom_sf"/>
</dbReference>
<feature type="compositionally biased region" description="Polar residues" evidence="3">
    <location>
        <begin position="557"/>
        <end position="572"/>
    </location>
</feature>
<dbReference type="GO" id="GO:0006508">
    <property type="term" value="P:proteolysis"/>
    <property type="evidence" value="ECO:0007669"/>
    <property type="project" value="InterPro"/>
</dbReference>
<keyword evidence="1" id="KW-0378">Hydrolase</keyword>
<evidence type="ECO:0000256" key="3">
    <source>
        <dbReference type="SAM" id="MobiDB-lite"/>
    </source>
</evidence>
<keyword evidence="2" id="KW-0479">Metal-binding</keyword>
<dbReference type="PANTHER" id="PTHR33223:SF6">
    <property type="entry name" value="CCHC-TYPE DOMAIN-CONTAINING PROTEIN"/>
    <property type="match status" value="1"/>
</dbReference>
<dbReference type="PANTHER" id="PTHR33223">
    <property type="entry name" value="CCHC-TYPE DOMAIN-CONTAINING PROTEIN"/>
    <property type="match status" value="1"/>
</dbReference>
<sequence>MDHPPQLSCEAARAANPTSFRDAVIKDLHLAHNRITDVYESVQCRIEELRVQKTSGLTPTAGASVVHALHERGQGATPADSPHSPRPEHALPPPTHTISPQGDSPCNQIFSAKEGKPSETDDVVTDLPIQQEKGNLRDREDMETEKENSSSAATTVVSETDETSRRQDTTGDNINTQTNPIVGNETRAQQDCRNSRSNSATRRVTRSMTANAPPRVNVCAMKTNSSVPMFSGTTKENFHTFMRHFTDHLNIMQNPSNREVRNLLLTVLTDFARDKAEEVLEANPEATYEDICKSLRSQYENQYTNQARLDAIKGCFQYDQEPVQDYYQRIRAAMRDAQTGTNRQNVLTVALEAFIDGLQPEIRFQVEMRQSSDFEEVFKDAIFAEKALNRKVKSVRTNETLAATNRQQLPDVYAQAVQQHQAQFRYVHNNPAGEFYDDANSDTGVPGIAAFAPRREVWHGFPRGNIHYPESVDAFQHNHMFRRNFDHNDMSLNSLRQTKNETSSLGLNRQQLAFLNAQCWYCGRIGHNRQDCRTRTRDRFQGTYRTTILDPPHASHRSNTPRNHSHQQPLDSTENHHQPTIRVIGTNERARTEEQNRYREQYEEQLRINKVQENRIKDMTWRLHAYQMGQDSSGYSTPNVNIITPLEKEAKSVAARPQVLSYVTAQVPITANGHPCYALIDTGANITITSESFHDLFCSVPMLPPTASSAIGLGGNSVCMVGSAFIRFGISKYVVESWIHYTKGTGTPSGPKDYTFIIGNDVLSQLPIFQFDYAKGKFHIGNSTLPLGLPTYLEARQGSDKLQLNEDSAISEKDQHPLSHV</sequence>
<evidence type="ECO:0000259" key="4">
    <source>
        <dbReference type="PROSITE" id="PS50158"/>
    </source>
</evidence>
<feature type="compositionally biased region" description="Basic and acidic residues" evidence="3">
    <location>
        <begin position="134"/>
        <end position="148"/>
    </location>
</feature>